<dbReference type="OrthoDB" id="407509at2759"/>
<evidence type="ECO:0008006" key="3">
    <source>
        <dbReference type="Google" id="ProtNLM"/>
    </source>
</evidence>
<accession>A0A9N9SQ67</accession>
<proteinExistence type="predicted"/>
<gene>
    <name evidence="1" type="ORF">DIABBA_LOCUS3228</name>
</gene>
<sequence>MELRRTQCRLKDKKWTHEIQQWRPWLGKRSRGRPQMRWADDIKKIRGHNWKQAEEEEE</sequence>
<dbReference type="AlphaFoldDB" id="A0A9N9SQ67"/>
<organism evidence="1 2">
    <name type="scientific">Diabrotica balteata</name>
    <name type="common">Banded cucumber beetle</name>
    <dbReference type="NCBI Taxonomy" id="107213"/>
    <lineage>
        <taxon>Eukaryota</taxon>
        <taxon>Metazoa</taxon>
        <taxon>Ecdysozoa</taxon>
        <taxon>Arthropoda</taxon>
        <taxon>Hexapoda</taxon>
        <taxon>Insecta</taxon>
        <taxon>Pterygota</taxon>
        <taxon>Neoptera</taxon>
        <taxon>Endopterygota</taxon>
        <taxon>Coleoptera</taxon>
        <taxon>Polyphaga</taxon>
        <taxon>Cucujiformia</taxon>
        <taxon>Chrysomeloidea</taxon>
        <taxon>Chrysomelidae</taxon>
        <taxon>Galerucinae</taxon>
        <taxon>Diabroticina</taxon>
        <taxon>Diabroticites</taxon>
        <taxon>Diabrotica</taxon>
    </lineage>
</organism>
<dbReference type="EMBL" id="OU898277">
    <property type="protein sequence ID" value="CAG9829414.1"/>
    <property type="molecule type" value="Genomic_DNA"/>
</dbReference>
<dbReference type="Proteomes" id="UP001153709">
    <property type="component" value="Chromosome 2"/>
</dbReference>
<evidence type="ECO:0000313" key="2">
    <source>
        <dbReference type="Proteomes" id="UP001153709"/>
    </source>
</evidence>
<reference evidence="1" key="1">
    <citation type="submission" date="2022-01" db="EMBL/GenBank/DDBJ databases">
        <authorList>
            <person name="King R."/>
        </authorList>
    </citation>
    <scope>NUCLEOTIDE SEQUENCE</scope>
</reference>
<protein>
    <recommendedName>
        <fullName evidence="3">Endonuclease-reverse transcriptase</fullName>
    </recommendedName>
</protein>
<name>A0A9N9SQ67_DIABA</name>
<keyword evidence="2" id="KW-1185">Reference proteome</keyword>
<evidence type="ECO:0000313" key="1">
    <source>
        <dbReference type="EMBL" id="CAG9829414.1"/>
    </source>
</evidence>